<dbReference type="KEGG" id="vil:CFK37_16105"/>
<organism evidence="3 4">
    <name type="scientific">Virgibacillus phasianinus</name>
    <dbReference type="NCBI Taxonomy" id="2017483"/>
    <lineage>
        <taxon>Bacteria</taxon>
        <taxon>Bacillati</taxon>
        <taxon>Bacillota</taxon>
        <taxon>Bacilli</taxon>
        <taxon>Bacillales</taxon>
        <taxon>Bacillaceae</taxon>
        <taxon>Virgibacillus</taxon>
    </lineage>
</organism>
<reference evidence="3 4" key="1">
    <citation type="submission" date="2017-07" db="EMBL/GenBank/DDBJ databases">
        <title>Virgibacillus sp. LM2416.</title>
        <authorList>
            <person name="Tak E.J."/>
            <person name="Bae J.-W."/>
        </authorList>
    </citation>
    <scope>NUCLEOTIDE SEQUENCE [LARGE SCALE GENOMIC DNA]</scope>
    <source>
        <strain evidence="3 4">LM2416</strain>
    </source>
</reference>
<evidence type="ECO:0008006" key="5">
    <source>
        <dbReference type="Google" id="ProtNLM"/>
    </source>
</evidence>
<evidence type="ECO:0000256" key="1">
    <source>
        <dbReference type="ARBA" id="ARBA00010894"/>
    </source>
</evidence>
<proteinExistence type="inferred from homology"/>
<accession>A0A220U6U8</accession>
<feature type="transmembrane region" description="Helical" evidence="2">
    <location>
        <begin position="54"/>
        <end position="75"/>
    </location>
</feature>
<gene>
    <name evidence="3" type="ORF">CFK37_16105</name>
</gene>
<comment type="similarity">
    <text evidence="1">Belongs to the YggT family.</text>
</comment>
<keyword evidence="2" id="KW-1133">Transmembrane helix</keyword>
<dbReference type="PANTHER" id="PTHR33219">
    <property type="entry name" value="YLMG HOMOLOG PROTEIN 2, CHLOROPLASTIC"/>
    <property type="match status" value="1"/>
</dbReference>
<dbReference type="AlphaFoldDB" id="A0A220U6U8"/>
<sequence>MNQLFLLLYYGLEIYSFAIIIYIFMSWFPGSRDTAIGRFLTNICEPFLEPFRKIIPPLGMIDLSPIVAIFVLFLARDYGLPVFFRMLAGLF</sequence>
<keyword evidence="2" id="KW-0472">Membrane</keyword>
<evidence type="ECO:0000256" key="2">
    <source>
        <dbReference type="SAM" id="Phobius"/>
    </source>
</evidence>
<keyword evidence="2" id="KW-0812">Transmembrane</keyword>
<dbReference type="PANTHER" id="PTHR33219:SF14">
    <property type="entry name" value="PROTEIN COFACTOR ASSEMBLY OF COMPLEX C SUBUNIT B CCB3, CHLOROPLASTIC-RELATED"/>
    <property type="match status" value="1"/>
</dbReference>
<protein>
    <recommendedName>
        <fullName evidence="5">YggT family protein</fullName>
    </recommendedName>
</protein>
<feature type="transmembrane region" description="Helical" evidence="2">
    <location>
        <begin position="7"/>
        <end position="28"/>
    </location>
</feature>
<evidence type="ECO:0000313" key="4">
    <source>
        <dbReference type="Proteomes" id="UP000198312"/>
    </source>
</evidence>
<name>A0A220U6U8_9BACI</name>
<dbReference type="EMBL" id="CP022315">
    <property type="protein sequence ID" value="ASK63571.1"/>
    <property type="molecule type" value="Genomic_DNA"/>
</dbReference>
<dbReference type="InterPro" id="IPR003425">
    <property type="entry name" value="CCB3/YggT"/>
</dbReference>
<dbReference type="GO" id="GO:0016020">
    <property type="term" value="C:membrane"/>
    <property type="evidence" value="ECO:0007669"/>
    <property type="project" value="InterPro"/>
</dbReference>
<evidence type="ECO:0000313" key="3">
    <source>
        <dbReference type="EMBL" id="ASK63571.1"/>
    </source>
</evidence>
<dbReference type="Proteomes" id="UP000198312">
    <property type="component" value="Chromosome"/>
</dbReference>
<dbReference type="OrthoDB" id="47652at2"/>
<dbReference type="RefSeq" id="WP_089062830.1">
    <property type="nucleotide sequence ID" value="NZ_CP022315.1"/>
</dbReference>
<keyword evidence="4" id="KW-1185">Reference proteome</keyword>
<dbReference type="Pfam" id="PF02325">
    <property type="entry name" value="CCB3_YggT"/>
    <property type="match status" value="1"/>
</dbReference>